<protein>
    <recommendedName>
        <fullName evidence="2">DUF4304 domain-containing protein</fullName>
    </recommendedName>
</protein>
<evidence type="ECO:0008006" key="2">
    <source>
        <dbReference type="Google" id="ProtNLM"/>
    </source>
</evidence>
<sequence>MKILNDFLREYVTPVMSAAGFRKKGAEYRFKNESGDSVFLTFSTTRIDPEACVFFATCSFVPEPYWEWLNRQHVEAGLPPADSSGVLAAYSVLPPDSCAHAPTAPGLARARWAFGGRNRSIVGAGLAGQLEAEELPRIGRLLVRPGLLAEITSSRSPSVRRWGVVQSELVLMVDDYTAQQKEALLAVPELDDTFRRDYREWAGNRAKSGV</sequence>
<reference evidence="1" key="1">
    <citation type="submission" date="2022-10" db="EMBL/GenBank/DDBJ databases">
        <title>The complete genomes of actinobacterial strains from the NBC collection.</title>
        <authorList>
            <person name="Joergensen T.S."/>
            <person name="Alvarez Arevalo M."/>
            <person name="Sterndorff E.B."/>
            <person name="Faurdal D."/>
            <person name="Vuksanovic O."/>
            <person name="Mourched A.-S."/>
            <person name="Charusanti P."/>
            <person name="Shaw S."/>
            <person name="Blin K."/>
            <person name="Weber T."/>
        </authorList>
    </citation>
    <scope>NUCLEOTIDE SEQUENCE</scope>
    <source>
        <strain evidence="1">NBC_00119</strain>
    </source>
</reference>
<accession>A0AAU1U791</accession>
<organism evidence="1">
    <name type="scientific">Streptomyces sp. NBC_00119</name>
    <dbReference type="NCBI Taxonomy" id="2975659"/>
    <lineage>
        <taxon>Bacteria</taxon>
        <taxon>Bacillati</taxon>
        <taxon>Actinomycetota</taxon>
        <taxon>Actinomycetes</taxon>
        <taxon>Kitasatosporales</taxon>
        <taxon>Streptomycetaceae</taxon>
        <taxon>Streptomyces</taxon>
    </lineage>
</organism>
<gene>
    <name evidence="1" type="ORF">OHU69_21890</name>
</gene>
<dbReference type="AlphaFoldDB" id="A0AAU1U791"/>
<evidence type="ECO:0000313" key="1">
    <source>
        <dbReference type="EMBL" id="WTS13467.1"/>
    </source>
</evidence>
<proteinExistence type="predicted"/>
<name>A0AAU1U791_9ACTN</name>
<dbReference type="EMBL" id="CP108195">
    <property type="protein sequence ID" value="WTS13467.1"/>
    <property type="molecule type" value="Genomic_DNA"/>
</dbReference>